<name>A0AAD3T0V5_NEPGR</name>
<accession>A0AAD3T0V5</accession>
<protein>
    <submittedName>
        <fullName evidence="1">Uncharacterized protein</fullName>
    </submittedName>
</protein>
<reference evidence="1" key="1">
    <citation type="submission" date="2023-05" db="EMBL/GenBank/DDBJ databases">
        <title>Nepenthes gracilis genome sequencing.</title>
        <authorList>
            <person name="Fukushima K."/>
        </authorList>
    </citation>
    <scope>NUCLEOTIDE SEQUENCE</scope>
    <source>
        <strain evidence="1">SING2019-196</strain>
    </source>
</reference>
<evidence type="ECO:0000313" key="2">
    <source>
        <dbReference type="Proteomes" id="UP001279734"/>
    </source>
</evidence>
<dbReference type="EMBL" id="BSYO01000022">
    <property type="protein sequence ID" value="GMH20635.1"/>
    <property type="molecule type" value="Genomic_DNA"/>
</dbReference>
<sequence>MGNSQHCHGSLLCLGQLELLGFPDKLWSGDLLTISLTHLSIRNSFRLYSLDGMQLQCLTSLLGLEVYWCSQLQHLPSAGLPASLCYLDIWGCEKFIEQCEWNRGQVSLNISHLLGLRISGKDLL</sequence>
<organism evidence="1 2">
    <name type="scientific">Nepenthes gracilis</name>
    <name type="common">Slender pitcher plant</name>
    <dbReference type="NCBI Taxonomy" id="150966"/>
    <lineage>
        <taxon>Eukaryota</taxon>
        <taxon>Viridiplantae</taxon>
        <taxon>Streptophyta</taxon>
        <taxon>Embryophyta</taxon>
        <taxon>Tracheophyta</taxon>
        <taxon>Spermatophyta</taxon>
        <taxon>Magnoliopsida</taxon>
        <taxon>eudicotyledons</taxon>
        <taxon>Gunneridae</taxon>
        <taxon>Pentapetalae</taxon>
        <taxon>Caryophyllales</taxon>
        <taxon>Nepenthaceae</taxon>
        <taxon>Nepenthes</taxon>
    </lineage>
</organism>
<comment type="caution">
    <text evidence="1">The sequence shown here is derived from an EMBL/GenBank/DDBJ whole genome shotgun (WGS) entry which is preliminary data.</text>
</comment>
<dbReference type="AlphaFoldDB" id="A0AAD3T0V5"/>
<dbReference type="SUPFAM" id="SSF52058">
    <property type="entry name" value="L domain-like"/>
    <property type="match status" value="1"/>
</dbReference>
<keyword evidence="2" id="KW-1185">Reference proteome</keyword>
<gene>
    <name evidence="1" type="ORF">Nepgr_022476</name>
</gene>
<evidence type="ECO:0000313" key="1">
    <source>
        <dbReference type="EMBL" id="GMH20635.1"/>
    </source>
</evidence>
<dbReference type="Proteomes" id="UP001279734">
    <property type="component" value="Unassembled WGS sequence"/>
</dbReference>
<proteinExistence type="predicted"/>